<feature type="region of interest" description="Disordered" evidence="1">
    <location>
        <begin position="94"/>
        <end position="117"/>
    </location>
</feature>
<sequence length="117" mass="12358">GRSCLSGQAPNSGGTRRVSLFFLAEEVAELGPQSPAVQTLCKLGDSSHALSPGVLPRRREKPHTWARPRPTLALGRPRGELMETLRASQRSIEGLCSGGAQGGAPQAPDPHEGHRSC</sequence>
<proteinExistence type="predicted"/>
<comment type="caution">
    <text evidence="2">The sequence shown here is derived from an EMBL/GenBank/DDBJ whole genome shotgun (WGS) entry which is preliminary data.</text>
</comment>
<accession>A0A9X9LWJ9</accession>
<gene>
    <name evidence="2" type="ORF">BN2614_LOCUS2</name>
</gene>
<dbReference type="Proteomes" id="UP000269945">
    <property type="component" value="Unassembled WGS sequence"/>
</dbReference>
<protein>
    <submittedName>
        <fullName evidence="2">Uncharacterized protein</fullName>
    </submittedName>
</protein>
<feature type="region of interest" description="Disordered" evidence="1">
    <location>
        <begin position="47"/>
        <end position="73"/>
    </location>
</feature>
<keyword evidence="3" id="KW-1185">Reference proteome</keyword>
<feature type="compositionally biased region" description="Basic residues" evidence="1">
    <location>
        <begin position="56"/>
        <end position="66"/>
    </location>
</feature>
<name>A0A9X9LWJ9_GULGU</name>
<evidence type="ECO:0000256" key="1">
    <source>
        <dbReference type="SAM" id="MobiDB-lite"/>
    </source>
</evidence>
<feature type="non-terminal residue" evidence="2">
    <location>
        <position position="1"/>
    </location>
</feature>
<evidence type="ECO:0000313" key="3">
    <source>
        <dbReference type="Proteomes" id="UP000269945"/>
    </source>
</evidence>
<dbReference type="AlphaFoldDB" id="A0A9X9LWJ9"/>
<organism evidence="2 3">
    <name type="scientific">Gulo gulo</name>
    <name type="common">Wolverine</name>
    <name type="synonym">Gluton</name>
    <dbReference type="NCBI Taxonomy" id="48420"/>
    <lineage>
        <taxon>Eukaryota</taxon>
        <taxon>Metazoa</taxon>
        <taxon>Chordata</taxon>
        <taxon>Craniata</taxon>
        <taxon>Vertebrata</taxon>
        <taxon>Euteleostomi</taxon>
        <taxon>Mammalia</taxon>
        <taxon>Eutheria</taxon>
        <taxon>Laurasiatheria</taxon>
        <taxon>Carnivora</taxon>
        <taxon>Caniformia</taxon>
        <taxon>Musteloidea</taxon>
        <taxon>Mustelidae</taxon>
        <taxon>Guloninae</taxon>
        <taxon>Gulo</taxon>
    </lineage>
</organism>
<dbReference type="EMBL" id="CYRY02024374">
    <property type="protein sequence ID" value="VCW98125.1"/>
    <property type="molecule type" value="Genomic_DNA"/>
</dbReference>
<evidence type="ECO:0000313" key="2">
    <source>
        <dbReference type="EMBL" id="VCW98125.1"/>
    </source>
</evidence>
<reference evidence="2 3" key="1">
    <citation type="submission" date="2018-10" db="EMBL/GenBank/DDBJ databases">
        <authorList>
            <person name="Ekblom R."/>
            <person name="Jareborg N."/>
        </authorList>
    </citation>
    <scope>NUCLEOTIDE SEQUENCE [LARGE SCALE GENOMIC DNA]</scope>
    <source>
        <tissue evidence="2">Muscle</tissue>
    </source>
</reference>